<dbReference type="SMART" id="SM00847">
    <property type="entry name" value="HA2"/>
    <property type="match status" value="1"/>
</dbReference>
<dbReference type="InterPro" id="IPR013689">
    <property type="entry name" value="RNA_helicase_ATP-dep_HrpB_C"/>
</dbReference>
<dbReference type="KEGG" id="cgk:CGERO_00315"/>
<dbReference type="GO" id="GO:0005524">
    <property type="term" value="F:ATP binding"/>
    <property type="evidence" value="ECO:0007669"/>
    <property type="project" value="UniProtKB-KW"/>
</dbReference>
<dbReference type="PROSITE" id="PS51192">
    <property type="entry name" value="HELICASE_ATP_BIND_1"/>
    <property type="match status" value="1"/>
</dbReference>
<accession>A0A3G6IXA1</accession>
<dbReference type="PANTHER" id="PTHR43519:SF1">
    <property type="entry name" value="ATP-DEPENDENT RNA HELICASE HRPB"/>
    <property type="match status" value="1"/>
</dbReference>
<dbReference type="PANTHER" id="PTHR43519">
    <property type="entry name" value="ATP-DEPENDENT RNA HELICASE HRPB"/>
    <property type="match status" value="1"/>
</dbReference>
<name>A0A3G6IXA1_9CORY</name>
<dbReference type="Pfam" id="PF08482">
    <property type="entry name" value="HrpB_C"/>
    <property type="match status" value="1"/>
</dbReference>
<dbReference type="InterPro" id="IPR007502">
    <property type="entry name" value="Helicase-assoc_dom"/>
</dbReference>
<proteinExistence type="predicted"/>
<evidence type="ECO:0000259" key="6">
    <source>
        <dbReference type="PROSITE" id="PS51192"/>
    </source>
</evidence>
<dbReference type="InterPro" id="IPR011545">
    <property type="entry name" value="DEAD/DEAH_box_helicase_dom"/>
</dbReference>
<dbReference type="GO" id="GO:0003724">
    <property type="term" value="F:RNA helicase activity"/>
    <property type="evidence" value="ECO:0007669"/>
    <property type="project" value="UniProtKB-EC"/>
</dbReference>
<dbReference type="PROSITE" id="PS51194">
    <property type="entry name" value="HELICASE_CTER"/>
    <property type="match status" value="1"/>
</dbReference>
<dbReference type="PROSITE" id="PS00690">
    <property type="entry name" value="DEAH_ATP_HELICASE"/>
    <property type="match status" value="1"/>
</dbReference>
<dbReference type="GO" id="GO:0003676">
    <property type="term" value="F:nucleic acid binding"/>
    <property type="evidence" value="ECO:0007669"/>
    <property type="project" value="InterPro"/>
</dbReference>
<dbReference type="SMART" id="SM00490">
    <property type="entry name" value="HELICc"/>
    <property type="match status" value="1"/>
</dbReference>
<dbReference type="SUPFAM" id="SSF52540">
    <property type="entry name" value="P-loop containing nucleoside triphosphate hydrolases"/>
    <property type="match status" value="1"/>
</dbReference>
<feature type="domain" description="Helicase C-terminal" evidence="7">
    <location>
        <begin position="211"/>
        <end position="371"/>
    </location>
</feature>
<reference evidence="8 9" key="1">
    <citation type="submission" date="2018-11" db="EMBL/GenBank/DDBJ databases">
        <authorList>
            <person name="Kleinhagauer T."/>
            <person name="Glaeser S.P."/>
            <person name="Spergser J."/>
            <person name="Ruckert C."/>
            <person name="Kaempfer P."/>
            <person name="Busse H.-J."/>
        </authorList>
    </citation>
    <scope>NUCLEOTIDE SEQUENCE [LARGE SCALE GENOMIC DNA]</scope>
    <source>
        <strain evidence="8 9">W8</strain>
    </source>
</reference>
<evidence type="ECO:0000313" key="8">
    <source>
        <dbReference type="EMBL" id="AZA10401.1"/>
    </source>
</evidence>
<keyword evidence="2 8" id="KW-0378">Hydrolase</keyword>
<dbReference type="Proteomes" id="UP000271587">
    <property type="component" value="Chromosome"/>
</dbReference>
<feature type="region of interest" description="Disordered" evidence="5">
    <location>
        <begin position="761"/>
        <end position="787"/>
    </location>
</feature>
<evidence type="ECO:0000256" key="5">
    <source>
        <dbReference type="SAM" id="MobiDB-lite"/>
    </source>
</evidence>
<dbReference type="AlphaFoldDB" id="A0A3G6IXA1"/>
<dbReference type="InterPro" id="IPR002464">
    <property type="entry name" value="DNA/RNA_helicase_DEAH_CS"/>
</dbReference>
<dbReference type="Pfam" id="PF00271">
    <property type="entry name" value="Helicase_C"/>
    <property type="match status" value="1"/>
</dbReference>
<gene>
    <name evidence="8" type="primary">hrpB1</name>
    <name evidence="8" type="ORF">CGERO_00315</name>
</gene>
<keyword evidence="1" id="KW-0547">Nucleotide-binding</keyword>
<dbReference type="GO" id="GO:0016787">
    <property type="term" value="F:hydrolase activity"/>
    <property type="evidence" value="ECO:0007669"/>
    <property type="project" value="UniProtKB-KW"/>
</dbReference>
<dbReference type="InterPro" id="IPR027417">
    <property type="entry name" value="P-loop_NTPase"/>
</dbReference>
<dbReference type="Gene3D" id="3.40.50.300">
    <property type="entry name" value="P-loop containing nucleotide triphosphate hydrolases"/>
    <property type="match status" value="2"/>
</dbReference>
<keyword evidence="9" id="KW-1185">Reference proteome</keyword>
<evidence type="ECO:0000259" key="7">
    <source>
        <dbReference type="PROSITE" id="PS51194"/>
    </source>
</evidence>
<dbReference type="InterPro" id="IPR049614">
    <property type="entry name" value="HrpB_DEXH"/>
</dbReference>
<dbReference type="InterPro" id="IPR014001">
    <property type="entry name" value="Helicase_ATP-bd"/>
</dbReference>
<feature type="domain" description="Helicase ATP-binding" evidence="6">
    <location>
        <begin position="23"/>
        <end position="168"/>
    </location>
</feature>
<organism evidence="8 9">
    <name type="scientific">Corynebacterium gerontici</name>
    <dbReference type="NCBI Taxonomy" id="2079234"/>
    <lineage>
        <taxon>Bacteria</taxon>
        <taxon>Bacillati</taxon>
        <taxon>Actinomycetota</taxon>
        <taxon>Actinomycetes</taxon>
        <taxon>Mycobacteriales</taxon>
        <taxon>Corynebacteriaceae</taxon>
        <taxon>Corynebacterium</taxon>
    </lineage>
</organism>
<dbReference type="InterPro" id="IPR001650">
    <property type="entry name" value="Helicase_C-like"/>
</dbReference>
<protein>
    <submittedName>
        <fullName evidence="8">ATP-dependent RNA helicase HrpB</fullName>
        <ecNumber evidence="8">3.6.4.13</ecNumber>
    </submittedName>
</protein>
<dbReference type="SMART" id="SM00487">
    <property type="entry name" value="DEXDc"/>
    <property type="match status" value="1"/>
</dbReference>
<evidence type="ECO:0000256" key="4">
    <source>
        <dbReference type="ARBA" id="ARBA00022840"/>
    </source>
</evidence>
<sequence length="787" mass="84334">MNAFDLRAIGLGLPVSDVLHDVADACSQHHAAVVQAPPGTGKTTLVPPMLANQVEGTVLVVAPRRVAVRAAAKRLATLDGSRIGDRVGFRIRGESHPGSQVEFLTPGVLLRRLLNDPELEGVGAVVLDEVHERHLETDLALGMLIELSELREDLVLVAMSATLQAATLGRLMGAPIIQAHAPIHDLEIRYQATKHPRSSVSREYLAEVAEVTAQAALSTQHSVLVFVPGKREVNILSEFLEQRTTVPVFPLHGQLRGIEQDAALCHEAQRIVVATSIAESSITVPGVRTVIDTGLSRLPKRNTARGITGLVTLSTSQASAEQRAGRAGREGPGTVIRCFSQQDFFRFAPHTTPEINSADLTPALLTLACWGTTDLATFPFLSPPPTRAVEDVRAALCRLEALSESGAATEHGHALAALPLAPRLAHALLVCGKNAADTIAAISLEARGDISRLHSNADINKESKRLRALAPPSTHQHSAGEIIARAFPERIARASTGSSGEFLLASGTRARLDTIESLSGCRWIAVAGLRLTVKGEALISSAAPLQQSIAEQIVGVEERTTASVEDGRIKATHVRRLGAIVLSSTPTSVDTKEAQAALSEHVREHGLDLFQFEPAAESLRKRLKFLHLNVGKPWPDPALLPAELFEPEIAQLAQGVPPAKIPMLPALKRALPWPEAADMDELAPAALRLPSGRDAVIDYQDRPVVAVKLQECFGLTDSPTLCGHAVVFHLLSPAGRPLAVTDDLASFWAGPYQGVRSDMRGRYPKHPWPEDPLQAQATAKTKRAMQS</sequence>
<dbReference type="CDD" id="cd18791">
    <property type="entry name" value="SF2_C_RHA"/>
    <property type="match status" value="1"/>
</dbReference>
<evidence type="ECO:0000313" key="9">
    <source>
        <dbReference type="Proteomes" id="UP000271587"/>
    </source>
</evidence>
<dbReference type="InterPro" id="IPR010225">
    <property type="entry name" value="HrpB"/>
</dbReference>
<dbReference type="OrthoDB" id="9805617at2"/>
<dbReference type="PIRSF" id="PIRSF005496">
    <property type="entry name" value="ATP_hel_hrpB"/>
    <property type="match status" value="1"/>
</dbReference>
<dbReference type="Pfam" id="PF00270">
    <property type="entry name" value="DEAD"/>
    <property type="match status" value="1"/>
</dbReference>
<evidence type="ECO:0000256" key="1">
    <source>
        <dbReference type="ARBA" id="ARBA00022741"/>
    </source>
</evidence>
<keyword evidence="4" id="KW-0067">ATP-binding</keyword>
<keyword evidence="3 8" id="KW-0347">Helicase</keyword>
<dbReference type="Gene3D" id="1.20.120.1080">
    <property type="match status" value="1"/>
</dbReference>
<dbReference type="RefSeq" id="WP_123932701.1">
    <property type="nucleotide sequence ID" value="NZ_CP033897.1"/>
</dbReference>
<dbReference type="CDD" id="cd17990">
    <property type="entry name" value="DEXHc_HrpB"/>
    <property type="match status" value="1"/>
</dbReference>
<dbReference type="EC" id="3.6.4.13" evidence="8"/>
<evidence type="ECO:0000256" key="3">
    <source>
        <dbReference type="ARBA" id="ARBA00022806"/>
    </source>
</evidence>
<evidence type="ECO:0000256" key="2">
    <source>
        <dbReference type="ARBA" id="ARBA00022801"/>
    </source>
</evidence>
<dbReference type="EMBL" id="CP033897">
    <property type="protein sequence ID" value="AZA10401.1"/>
    <property type="molecule type" value="Genomic_DNA"/>
</dbReference>